<feature type="chain" id="PRO_5042983448" description="Acyloxyacyl hydrolase" evidence="1">
    <location>
        <begin position="20"/>
        <end position="409"/>
    </location>
</feature>
<keyword evidence="1" id="KW-0732">Signal</keyword>
<name>A0AAN4W203_9BACT</name>
<protein>
    <recommendedName>
        <fullName evidence="4">Acyloxyacyl hydrolase</fullName>
    </recommendedName>
</protein>
<proteinExistence type="predicted"/>
<accession>A0AAN4W203</accession>
<dbReference type="AlphaFoldDB" id="A0AAN4W203"/>
<reference evidence="2 3" key="1">
    <citation type="submission" date="2021-12" db="EMBL/GenBank/DDBJ databases">
        <title>Genome sequencing of bacteria with rrn-lacking chromosome and rrn-plasmid.</title>
        <authorList>
            <person name="Anda M."/>
            <person name="Iwasaki W."/>
        </authorList>
    </citation>
    <scope>NUCLEOTIDE SEQUENCE [LARGE SCALE GENOMIC DNA]</scope>
    <source>
        <strain evidence="2 3">NBRC 15940</strain>
    </source>
</reference>
<dbReference type="RefSeq" id="WP_338238764.1">
    <property type="nucleotide sequence ID" value="NZ_BQKE01000003.1"/>
</dbReference>
<dbReference type="EMBL" id="BQKE01000003">
    <property type="protein sequence ID" value="GJM63622.1"/>
    <property type="molecule type" value="Genomic_DNA"/>
</dbReference>
<dbReference type="Proteomes" id="UP001310022">
    <property type="component" value="Unassembled WGS sequence"/>
</dbReference>
<dbReference type="Pfam" id="PF09411">
    <property type="entry name" value="PagL"/>
    <property type="match status" value="1"/>
</dbReference>
<organism evidence="2 3">
    <name type="scientific">Persicobacter diffluens</name>
    <dbReference type="NCBI Taxonomy" id="981"/>
    <lineage>
        <taxon>Bacteria</taxon>
        <taxon>Pseudomonadati</taxon>
        <taxon>Bacteroidota</taxon>
        <taxon>Cytophagia</taxon>
        <taxon>Cytophagales</taxon>
        <taxon>Persicobacteraceae</taxon>
        <taxon>Persicobacter</taxon>
    </lineage>
</organism>
<dbReference type="Gene3D" id="2.40.160.20">
    <property type="match status" value="1"/>
</dbReference>
<evidence type="ECO:0000313" key="3">
    <source>
        <dbReference type="Proteomes" id="UP001310022"/>
    </source>
</evidence>
<dbReference type="InterPro" id="IPR018550">
    <property type="entry name" value="Lipid-A_deacylase-rel"/>
</dbReference>
<gene>
    <name evidence="2" type="ORF">PEDI_41740</name>
</gene>
<sequence>MKLKHLLLLLLCLPISVMAQKSDSTQINTKKGNSFLRLKYQAGTVLLTNDFLAGNNEFDEPIDYYQSLAIEYGKQTFGQHDWEHAYNFPKYGIGLYSATFFNTTGQNVKDYLGRPSAIYGFFEGPFGKKRDSRWLFGYRLGFGLTYNWNPYDPVDNPFQIAIGSKNTVYIEAALKLDYEINDRWMVGTGAGFTHFSNGASSTPNYGINLMAPYLMVQYNFNDNIKKELIRKELDPVEKVGEVNVGLNFSSKQIDFSTTSDGEPVDPDDKFANIDYLAINLTANWMKRVTQKSKFGVGLDLTYDESINAQVEYNSEGELEKAPEASNADKFSLGGYVGYELVLDRLSLLMNAGAYILRKDDYPGVKPVMYQRIGLKYRFYDNIFAGVYVRAYHFSVADYLEWQIGYRFGG</sequence>
<evidence type="ECO:0000256" key="1">
    <source>
        <dbReference type="SAM" id="SignalP"/>
    </source>
</evidence>
<comment type="caution">
    <text evidence="2">The sequence shown here is derived from an EMBL/GenBank/DDBJ whole genome shotgun (WGS) entry which is preliminary data.</text>
</comment>
<evidence type="ECO:0000313" key="2">
    <source>
        <dbReference type="EMBL" id="GJM63622.1"/>
    </source>
</evidence>
<evidence type="ECO:0008006" key="4">
    <source>
        <dbReference type="Google" id="ProtNLM"/>
    </source>
</evidence>
<feature type="signal peptide" evidence="1">
    <location>
        <begin position="1"/>
        <end position="19"/>
    </location>
</feature>
<keyword evidence="3" id="KW-1185">Reference proteome</keyword>